<dbReference type="AlphaFoldDB" id="A0A1I3UMN2"/>
<evidence type="ECO:0000256" key="6">
    <source>
        <dbReference type="ARBA" id="ARBA00022989"/>
    </source>
</evidence>
<comment type="subcellular location">
    <subcellularLocation>
        <location evidence="1">Cell membrane</location>
        <topology evidence="1">Multi-pass membrane protein</topology>
    </subcellularLocation>
</comment>
<dbReference type="STRING" id="588602.SAMN04487991_3143"/>
<feature type="transmembrane region" description="Helical" evidence="8">
    <location>
        <begin position="98"/>
        <end position="127"/>
    </location>
</feature>
<feature type="transmembrane region" description="Helical" evidence="8">
    <location>
        <begin position="210"/>
        <end position="228"/>
    </location>
</feature>
<dbReference type="EMBL" id="FORH01000006">
    <property type="protein sequence ID" value="SFJ84718.1"/>
    <property type="molecule type" value="Genomic_DNA"/>
</dbReference>
<reference evidence="11" key="1">
    <citation type="submission" date="2016-10" db="EMBL/GenBank/DDBJ databases">
        <authorList>
            <person name="Varghese N."/>
            <person name="Submissions S."/>
        </authorList>
    </citation>
    <scope>NUCLEOTIDE SEQUENCE [LARGE SCALE GENOMIC DNA]</scope>
    <source>
        <strain evidence="11">DSM 26471</strain>
    </source>
</reference>
<evidence type="ECO:0000256" key="1">
    <source>
        <dbReference type="ARBA" id="ARBA00004651"/>
    </source>
</evidence>
<feature type="transmembrane region" description="Helical" evidence="8">
    <location>
        <begin position="293"/>
        <end position="315"/>
    </location>
</feature>
<dbReference type="PANTHER" id="PTHR33908:SF11">
    <property type="entry name" value="MEMBRANE PROTEIN"/>
    <property type="match status" value="1"/>
</dbReference>
<evidence type="ECO:0000256" key="7">
    <source>
        <dbReference type="ARBA" id="ARBA00023136"/>
    </source>
</evidence>
<feature type="domain" description="Glycosyltransferase RgtA/B/C/D-like" evidence="9">
    <location>
        <begin position="69"/>
        <end position="227"/>
    </location>
</feature>
<dbReference type="GO" id="GO:0005886">
    <property type="term" value="C:plasma membrane"/>
    <property type="evidence" value="ECO:0007669"/>
    <property type="project" value="UniProtKB-SubCell"/>
</dbReference>
<dbReference type="GO" id="GO:0009103">
    <property type="term" value="P:lipopolysaccharide biosynthetic process"/>
    <property type="evidence" value="ECO:0007669"/>
    <property type="project" value="UniProtKB-ARBA"/>
</dbReference>
<feature type="transmembrane region" description="Helical" evidence="8">
    <location>
        <begin position="70"/>
        <end position="92"/>
    </location>
</feature>
<evidence type="ECO:0000256" key="2">
    <source>
        <dbReference type="ARBA" id="ARBA00022475"/>
    </source>
</evidence>
<proteinExistence type="predicted"/>
<keyword evidence="4 10" id="KW-0808">Transferase</keyword>
<gene>
    <name evidence="10" type="ORF">SAMN04487991_3143</name>
</gene>
<evidence type="ECO:0000256" key="5">
    <source>
        <dbReference type="ARBA" id="ARBA00022692"/>
    </source>
</evidence>
<evidence type="ECO:0000256" key="8">
    <source>
        <dbReference type="SAM" id="Phobius"/>
    </source>
</evidence>
<feature type="transmembrane region" description="Helical" evidence="8">
    <location>
        <begin position="179"/>
        <end position="198"/>
    </location>
</feature>
<keyword evidence="6 8" id="KW-1133">Transmembrane helix</keyword>
<dbReference type="InterPro" id="IPR050297">
    <property type="entry name" value="LipidA_mod_glycosyltrf_83"/>
</dbReference>
<keyword evidence="11" id="KW-1185">Reference proteome</keyword>
<feature type="transmembrane region" description="Helical" evidence="8">
    <location>
        <begin position="321"/>
        <end position="340"/>
    </location>
</feature>
<name>A0A1I3UMN2_9RHOB</name>
<evidence type="ECO:0000313" key="11">
    <source>
        <dbReference type="Proteomes" id="UP000199630"/>
    </source>
</evidence>
<dbReference type="OrthoDB" id="9153955at2"/>
<accession>A0A1I3UMN2</accession>
<keyword evidence="5 8" id="KW-0812">Transmembrane</keyword>
<keyword evidence="7 8" id="KW-0472">Membrane</keyword>
<dbReference type="InterPro" id="IPR038731">
    <property type="entry name" value="RgtA/B/C-like"/>
</dbReference>
<feature type="transmembrane region" description="Helical" evidence="8">
    <location>
        <begin position="258"/>
        <end position="281"/>
    </location>
</feature>
<evidence type="ECO:0000256" key="4">
    <source>
        <dbReference type="ARBA" id="ARBA00022679"/>
    </source>
</evidence>
<dbReference type="Proteomes" id="UP000199630">
    <property type="component" value="Unassembled WGS sequence"/>
</dbReference>
<sequence>MTHMSSDSLPSPVPANTGRTTRLFFLIITAYFAGQVILRLLLGGALETDEAEMLLMTPGFRWGYGPQLPLYNWIQTGLFSIFGETLFALSLLKNMLLWATYALLFLGLRAYVSARVAALTALSLFLIPDIAWEAERATTHSNMLLATISASFAAFLWALKTRNWRYWALFGLAMGLGGIAKYNFWAIPTGLTLAALTLAPLRSALLSPRILISPVLALAIVAGPYLWMANNPDLALSSVGKMAISEQVSPLVPEGVPLYFQGLFILLLLPMLVSALMWLASRHRPMQSGTREISTLFLRAGAILAIIGLAIVWLADVGHVTPRWLLPIVIPIVIGVFLRLTPRLSPLAMRGYLGALVLFALLVCTGLTLDRYKDNARRDLDFAPLAQAIEEMALPEDTLIVTDFYIGGNLARLRPDWTIRSDLPASARSETAVHILLISRALQTDAQLQRLATQVGWPHAAQAIYDSGEQIALPFHHGDRSQPLRLLYGAME</sequence>
<evidence type="ECO:0000259" key="9">
    <source>
        <dbReference type="Pfam" id="PF13231"/>
    </source>
</evidence>
<evidence type="ECO:0000256" key="3">
    <source>
        <dbReference type="ARBA" id="ARBA00022676"/>
    </source>
</evidence>
<dbReference type="GO" id="GO:0016763">
    <property type="term" value="F:pentosyltransferase activity"/>
    <property type="evidence" value="ECO:0007669"/>
    <property type="project" value="TreeGrafter"/>
</dbReference>
<evidence type="ECO:0000313" key="10">
    <source>
        <dbReference type="EMBL" id="SFJ84718.1"/>
    </source>
</evidence>
<keyword evidence="2" id="KW-1003">Cell membrane</keyword>
<dbReference type="Pfam" id="PF13231">
    <property type="entry name" value="PMT_2"/>
    <property type="match status" value="1"/>
</dbReference>
<organism evidence="10 11">
    <name type="scientific">Celeribacter neptunius</name>
    <dbReference type="NCBI Taxonomy" id="588602"/>
    <lineage>
        <taxon>Bacteria</taxon>
        <taxon>Pseudomonadati</taxon>
        <taxon>Pseudomonadota</taxon>
        <taxon>Alphaproteobacteria</taxon>
        <taxon>Rhodobacterales</taxon>
        <taxon>Roseobacteraceae</taxon>
        <taxon>Celeribacter</taxon>
    </lineage>
</organism>
<feature type="transmembrane region" description="Helical" evidence="8">
    <location>
        <begin position="139"/>
        <end position="159"/>
    </location>
</feature>
<feature type="transmembrane region" description="Helical" evidence="8">
    <location>
        <begin position="352"/>
        <end position="369"/>
    </location>
</feature>
<protein>
    <submittedName>
        <fullName evidence="10">Dolichyl-phosphate-mannose-protein mannosyltransferase</fullName>
    </submittedName>
</protein>
<dbReference type="PANTHER" id="PTHR33908">
    <property type="entry name" value="MANNOSYLTRANSFERASE YKCB-RELATED"/>
    <property type="match status" value="1"/>
</dbReference>
<keyword evidence="3 10" id="KW-0328">Glycosyltransferase</keyword>
<feature type="transmembrane region" description="Helical" evidence="8">
    <location>
        <begin position="23"/>
        <end position="46"/>
    </location>
</feature>